<evidence type="ECO:0000313" key="2">
    <source>
        <dbReference type="Proteomes" id="UP001597214"/>
    </source>
</evidence>
<dbReference type="Proteomes" id="UP001597214">
    <property type="component" value="Unassembled WGS sequence"/>
</dbReference>
<proteinExistence type="predicted"/>
<keyword evidence="2" id="KW-1185">Reference proteome</keyword>
<evidence type="ECO:0000313" key="1">
    <source>
        <dbReference type="EMBL" id="MFD1738858.1"/>
    </source>
</evidence>
<dbReference type="EMBL" id="JBHUEM010000051">
    <property type="protein sequence ID" value="MFD1738858.1"/>
    <property type="molecule type" value="Genomic_DNA"/>
</dbReference>
<comment type="caution">
    <text evidence="1">The sequence shown here is derived from an EMBL/GenBank/DDBJ whole genome shotgun (WGS) entry which is preliminary data.</text>
</comment>
<name>A0ABW4LUX6_9BACI</name>
<gene>
    <name evidence="1" type="ORF">ACFSCX_20295</name>
</gene>
<reference evidence="2" key="1">
    <citation type="journal article" date="2019" name="Int. J. Syst. Evol. Microbiol.">
        <title>The Global Catalogue of Microorganisms (GCM) 10K type strain sequencing project: providing services to taxonomists for standard genome sequencing and annotation.</title>
        <authorList>
            <consortium name="The Broad Institute Genomics Platform"/>
            <consortium name="The Broad Institute Genome Sequencing Center for Infectious Disease"/>
            <person name="Wu L."/>
            <person name="Ma J."/>
        </authorList>
    </citation>
    <scope>NUCLEOTIDE SEQUENCE [LARGE SCALE GENOMIC DNA]</scope>
    <source>
        <strain evidence="2">CCUG 49339</strain>
    </source>
</reference>
<accession>A0ABW4LUX6</accession>
<dbReference type="RefSeq" id="WP_377930083.1">
    <property type="nucleotide sequence ID" value="NZ_JBHUEM010000051.1"/>
</dbReference>
<sequence length="78" mass="9114">MPNDFPIKDTDVEEMDRIKELEILNELSYSEIVELGLGDTIPHLIFSLKMGNLYSFMDMMINMNHAKWELPFKRGIHG</sequence>
<protein>
    <submittedName>
        <fullName evidence="1">Uncharacterized protein</fullName>
    </submittedName>
</protein>
<organism evidence="1 2">
    <name type="scientific">Bacillus salitolerans</name>
    <dbReference type="NCBI Taxonomy" id="1437434"/>
    <lineage>
        <taxon>Bacteria</taxon>
        <taxon>Bacillati</taxon>
        <taxon>Bacillota</taxon>
        <taxon>Bacilli</taxon>
        <taxon>Bacillales</taxon>
        <taxon>Bacillaceae</taxon>
        <taxon>Bacillus</taxon>
    </lineage>
</organism>